<evidence type="ECO:0000313" key="3">
    <source>
        <dbReference type="Proteomes" id="UP000444721"/>
    </source>
</evidence>
<organism evidence="2 3">
    <name type="scientific">Naegleria fowleri</name>
    <name type="common">Brain eating amoeba</name>
    <dbReference type="NCBI Taxonomy" id="5763"/>
    <lineage>
        <taxon>Eukaryota</taxon>
        <taxon>Discoba</taxon>
        <taxon>Heterolobosea</taxon>
        <taxon>Tetramitia</taxon>
        <taxon>Eutetramitia</taxon>
        <taxon>Vahlkampfiidae</taxon>
        <taxon>Naegleria</taxon>
    </lineage>
</organism>
<dbReference type="RefSeq" id="XP_044567312.1">
    <property type="nucleotide sequence ID" value="XM_044701947.1"/>
</dbReference>
<feature type="region of interest" description="Disordered" evidence="1">
    <location>
        <begin position="791"/>
        <end position="813"/>
    </location>
</feature>
<dbReference type="GeneID" id="68118744"/>
<dbReference type="VEuPathDB" id="AmoebaDB:FDP41_011529"/>
<dbReference type="OrthoDB" id="10262694at2759"/>
<dbReference type="EMBL" id="VFQX01000009">
    <property type="protein sequence ID" value="KAF0982599.1"/>
    <property type="molecule type" value="Genomic_DNA"/>
</dbReference>
<feature type="compositionally biased region" description="Low complexity" evidence="1">
    <location>
        <begin position="801"/>
        <end position="813"/>
    </location>
</feature>
<gene>
    <name evidence="2" type="ORF">FDP41_011529</name>
</gene>
<evidence type="ECO:0000313" key="2">
    <source>
        <dbReference type="EMBL" id="KAF0982599.1"/>
    </source>
</evidence>
<protein>
    <submittedName>
        <fullName evidence="2">Uncharacterized protein</fullName>
    </submittedName>
</protein>
<proteinExistence type="predicted"/>
<dbReference type="VEuPathDB" id="AmoebaDB:NF0063320"/>
<dbReference type="AlphaFoldDB" id="A0A6A5CBF9"/>
<dbReference type="Proteomes" id="UP000444721">
    <property type="component" value="Unassembled WGS sequence"/>
</dbReference>
<sequence length="813" mass="94233">MTKWQQALTENDLYYIKCIRVTAPLPFMKQLNFEVIDVPGLKSGSFSKIFERMAMEAGRWADRILIFPNSFRSEFPTDYFELMGKIFNDHHIQRNPKTFCYCFGGRTISPENASKEFLDCQSEKTTISITTTFKTYLSDFFDYKFDDIPRGPNERSANTQIQFVESKKKVLVFLNSQFMSFPIPNTNSPNFKQEFEYTRNSFSLMVKKDQLIYMNRLAQQIRELALICIPIMIAKSKYQTAKSRKDETEQLMKQCHKSVKAIVKGLKQTLKKKNPKKAIGELLKEHSLVSCVQLSNNSSHTKLIISHLSVIEEYIKAIAKKHLITESTRDVEEDVKNFSEAVLPFFDLNHENHIVLATEMKGVLNDLFCSFIKTREVEYEGNFNIHFCPLKKDELNSSVLKLLLRTTIQISAKIVANSDSAVKKNMYRRDKTTATIHILNHDDLPVQKSCIMNLSIKKNLQVILSNVQENDFESFKNFVPSSVLLNHHVKTRIAPVFFLASPDVSHLAFQDIWEMYTTESLIIIVTPEENVDMFRDLATDSNKMNHQVRILSVHVENGLYSEVIHLVKLNIKCLFEYISPLKEYVSSEFTLIRYLRSAESILYNEMSLDQQMNVIEQFLNESRQAIYNHQLNSLKTLQHFLTRENVDTCMENVARFVESLRMIDSEMNKKNPSEKSSCFESRFKTSFFSKNKGRVGCWDGKTRVIDKNKIYSRDGYNYFISNYATGIGTYLMQSIDLMMPVADDKFTKDLPEHYETIEYGFSDRKMINFRTNLLAHGVGGFLHFGFKYQVESSKDQKRKSSSSSSSSSKKNRK</sequence>
<comment type="caution">
    <text evidence="2">The sequence shown here is derived from an EMBL/GenBank/DDBJ whole genome shotgun (WGS) entry which is preliminary data.</text>
</comment>
<dbReference type="VEuPathDB" id="AmoebaDB:NF0028770"/>
<accession>A0A6A5CBF9</accession>
<reference evidence="2 3" key="1">
    <citation type="journal article" date="2019" name="Sci. Rep.">
        <title>Nanopore sequencing improves the draft genome of the human pathogenic amoeba Naegleria fowleri.</title>
        <authorList>
            <person name="Liechti N."/>
            <person name="Schurch N."/>
            <person name="Bruggmann R."/>
            <person name="Wittwer M."/>
        </authorList>
    </citation>
    <scope>NUCLEOTIDE SEQUENCE [LARGE SCALE GENOMIC DNA]</scope>
    <source>
        <strain evidence="2 3">ATCC 30894</strain>
    </source>
</reference>
<dbReference type="VEuPathDB" id="AmoebaDB:NfTy_018370"/>
<dbReference type="OMA" id="ERCAETH"/>
<dbReference type="VEuPathDB" id="AmoebaDB:NF0028780"/>
<keyword evidence="3" id="KW-1185">Reference proteome</keyword>
<evidence type="ECO:0000256" key="1">
    <source>
        <dbReference type="SAM" id="MobiDB-lite"/>
    </source>
</evidence>
<name>A0A6A5CBF9_NAEFO</name>